<keyword evidence="1" id="KW-0472">Membrane</keyword>
<sequence length="68" mass="7788">MKINSKNIKKGLISGGIQGFIFALSMAAFDYLDKEPFNLNQFLFYFFFFGLIMGLTTVFSNTKKNKKC</sequence>
<reference evidence="3" key="1">
    <citation type="journal article" date="2019" name="Int. J. Syst. Evol. Microbiol.">
        <title>The Global Catalogue of Microorganisms (GCM) 10K type strain sequencing project: providing services to taxonomists for standard genome sequencing and annotation.</title>
        <authorList>
            <consortium name="The Broad Institute Genomics Platform"/>
            <consortium name="The Broad Institute Genome Sequencing Center for Infectious Disease"/>
            <person name="Wu L."/>
            <person name="Ma J."/>
        </authorList>
    </citation>
    <scope>NUCLEOTIDE SEQUENCE [LARGE SCALE GENOMIC DNA]</scope>
    <source>
        <strain evidence="3">JCM 17978</strain>
    </source>
</reference>
<gene>
    <name evidence="2" type="ORF">ACFPH8_07665</name>
</gene>
<proteinExistence type="predicted"/>
<evidence type="ECO:0000313" key="3">
    <source>
        <dbReference type="Proteomes" id="UP001596162"/>
    </source>
</evidence>
<feature type="transmembrane region" description="Helical" evidence="1">
    <location>
        <begin position="43"/>
        <end position="62"/>
    </location>
</feature>
<dbReference type="RefSeq" id="WP_376859858.1">
    <property type="nucleotide sequence ID" value="NZ_JBHSLA010000002.1"/>
</dbReference>
<evidence type="ECO:0000256" key="1">
    <source>
        <dbReference type="SAM" id="Phobius"/>
    </source>
</evidence>
<evidence type="ECO:0000313" key="2">
    <source>
        <dbReference type="EMBL" id="MFC5195207.1"/>
    </source>
</evidence>
<organism evidence="2 3">
    <name type="scientific">Bizionia hallyeonensis</name>
    <dbReference type="NCBI Taxonomy" id="1123757"/>
    <lineage>
        <taxon>Bacteria</taxon>
        <taxon>Pseudomonadati</taxon>
        <taxon>Bacteroidota</taxon>
        <taxon>Flavobacteriia</taxon>
        <taxon>Flavobacteriales</taxon>
        <taxon>Flavobacteriaceae</taxon>
        <taxon>Bizionia</taxon>
    </lineage>
</organism>
<accession>A0ABW0C4Q2</accession>
<evidence type="ECO:0008006" key="4">
    <source>
        <dbReference type="Google" id="ProtNLM"/>
    </source>
</evidence>
<keyword evidence="1" id="KW-0812">Transmembrane</keyword>
<keyword evidence="3" id="KW-1185">Reference proteome</keyword>
<comment type="caution">
    <text evidence="2">The sequence shown here is derived from an EMBL/GenBank/DDBJ whole genome shotgun (WGS) entry which is preliminary data.</text>
</comment>
<feature type="transmembrane region" description="Helical" evidence="1">
    <location>
        <begin position="12"/>
        <end position="31"/>
    </location>
</feature>
<name>A0ABW0C4Q2_9FLAO</name>
<protein>
    <recommendedName>
        <fullName evidence="4">F0F1-ATPase subunit Ca2+/Mg2+ transporter</fullName>
    </recommendedName>
</protein>
<dbReference type="EMBL" id="JBHSLA010000002">
    <property type="protein sequence ID" value="MFC5195207.1"/>
    <property type="molecule type" value="Genomic_DNA"/>
</dbReference>
<keyword evidence="1" id="KW-1133">Transmembrane helix</keyword>
<dbReference type="Proteomes" id="UP001596162">
    <property type="component" value="Unassembled WGS sequence"/>
</dbReference>